<evidence type="ECO:0000313" key="2">
    <source>
        <dbReference type="EMBL" id="ERK03414.1"/>
    </source>
</evidence>
<keyword evidence="4" id="KW-1185">Reference proteome</keyword>
<organism evidence="1 3">
    <name type="scientific">Treponema socranskii subsp. socranskii VPI DR56BR1116 = ATCC 35536</name>
    <dbReference type="NCBI Taxonomy" id="1125725"/>
    <lineage>
        <taxon>Bacteria</taxon>
        <taxon>Pseudomonadati</taxon>
        <taxon>Spirochaetota</taxon>
        <taxon>Spirochaetia</taxon>
        <taxon>Spirochaetales</taxon>
        <taxon>Treponemataceae</taxon>
        <taxon>Treponema</taxon>
    </lineage>
</organism>
<evidence type="ECO:0000313" key="4">
    <source>
        <dbReference type="Proteomes" id="UP000016646"/>
    </source>
</evidence>
<evidence type="ECO:0000313" key="3">
    <source>
        <dbReference type="Proteomes" id="UP000016412"/>
    </source>
</evidence>
<evidence type="ECO:0000313" key="1">
    <source>
        <dbReference type="EMBL" id="ERF59869.1"/>
    </source>
</evidence>
<dbReference type="InterPro" id="IPR010144">
    <property type="entry name" value="CRISPR-assoc_prot_Csd1-typ"/>
</dbReference>
<dbReference type="Proteomes" id="UP000016412">
    <property type="component" value="Unassembled WGS sequence"/>
</dbReference>
<dbReference type="Pfam" id="PF09709">
    <property type="entry name" value="Cas_Csd1"/>
    <property type="match status" value="1"/>
</dbReference>
<dbReference type="NCBIfam" id="TIGR01863">
    <property type="entry name" value="cas_Csd1"/>
    <property type="match status" value="1"/>
</dbReference>
<sequence length="601" mass="68371">MILQALYEYAQRKGDSLPEDGFENIEIKYLIEIRGDGSFVNLVSLIKDKKGKTYLLPQRVGRSGKNSWQSPFLLWDNIGFVLREPKEIKDNEKKQKEANTYAENQNNAFIKNIESLPEEVKKDIGVAAVLKFYTSNKANGFDKVRSSEYWEECKKSNGNFSFILNAETDLVAQAPAVKEYQRNRMLPNENTEVSEKEQENTSGICLLTGEKGPIARLHTATPILGAKSNAKFVGFQKTSGYDSYGKEQAYNAPVSQKAAAAYTKALNYLIKSDENHFTLGKDTVIFWAEKEDKEYNFESIFSVYFSAGAKPDNPDKCVKEVKNLFAAIYTGKVERIDSNFYVLCLSPNAARISVRFWETGKVKDFAERIRQHFVDFDIIRAPDASEYLNLYQILSATALKHKMDNVAPNLIGSFVQSILKGTPYPVSLLQQCIRRIRAEHKDPKQSKVTRERAAILKAYINRYNRFHGINEEVTVALDRNCKNKGYLVGRLFAVLEKVQQDTHRGVNATITDRYYGAASTNPVTVFPQLLKLNQHHLSNYGKEKQGLKTVREKELGEIINALDAFPAHLTLEEQARFAIGYYHEKQSFFEKNNKSEGETHE</sequence>
<protein>
    <submittedName>
        <fullName evidence="1">CRISPR-associated protein Cas8c/Csd1, subtype I-C/DVULG</fullName>
    </submittedName>
</protein>
<name>U2MW31_TRESO</name>
<accession>U2MW31</accession>
<dbReference type="Proteomes" id="UP000016646">
    <property type="component" value="Unassembled WGS sequence"/>
</dbReference>
<reference evidence="3 4" key="1">
    <citation type="submission" date="2013-08" db="EMBL/GenBank/DDBJ databases">
        <authorList>
            <person name="Durkin A.S."/>
            <person name="Haft D.R."/>
            <person name="McCorrison J."/>
            <person name="Torralba M."/>
            <person name="Gillis M."/>
            <person name="Haft D.H."/>
            <person name="Methe B."/>
            <person name="Sutton G."/>
            <person name="Nelson K.E."/>
        </authorList>
    </citation>
    <scope>NUCLEOTIDE SEQUENCE [LARGE SCALE GENOMIC DNA]</scope>
    <source>
        <strain evidence="2 4">ATCC 35536</strain>
        <strain evidence="1 3">VPI DR56BR1116</strain>
    </source>
</reference>
<dbReference type="RefSeq" id="WP_021331146.1">
    <property type="nucleotide sequence ID" value="NZ_AUZJ01000055.1"/>
</dbReference>
<dbReference type="PATRIC" id="fig|1125725.3.peg.2148"/>
<dbReference type="AlphaFoldDB" id="U2MW31"/>
<comment type="caution">
    <text evidence="1">The sequence shown here is derived from an EMBL/GenBank/DDBJ whole genome shotgun (WGS) entry which is preliminary data.</text>
</comment>
<dbReference type="STRING" id="1125725.HMPREF1325_0655"/>
<dbReference type="EMBL" id="AUZJ01000055">
    <property type="protein sequence ID" value="ERF59869.1"/>
    <property type="molecule type" value="Genomic_DNA"/>
</dbReference>
<dbReference type="eggNOG" id="ENOG502Z7WH">
    <property type="taxonomic scope" value="Bacteria"/>
</dbReference>
<dbReference type="EMBL" id="AVQI01000033">
    <property type="protein sequence ID" value="ERK03414.1"/>
    <property type="molecule type" value="Genomic_DNA"/>
</dbReference>
<gene>
    <name evidence="1" type="primary">cas8c</name>
    <name evidence="2" type="ORF">HMPREF0860_2097</name>
    <name evidence="1" type="ORF">HMPREF1325_0655</name>
</gene>
<proteinExistence type="predicted"/>
<dbReference type="OrthoDB" id="9778918at2"/>
<dbReference type="CDD" id="cd09757">
    <property type="entry name" value="Cas8c_I-C"/>
    <property type="match status" value="1"/>
</dbReference>